<dbReference type="Proteomes" id="UP000005237">
    <property type="component" value="Unassembled WGS sequence"/>
</dbReference>
<proteinExistence type="predicted"/>
<feature type="signal peptide" evidence="1">
    <location>
        <begin position="1"/>
        <end position="19"/>
    </location>
</feature>
<organism evidence="3 4">
    <name type="scientific">Caenorhabditis japonica</name>
    <dbReference type="NCBI Taxonomy" id="281687"/>
    <lineage>
        <taxon>Eukaryota</taxon>
        <taxon>Metazoa</taxon>
        <taxon>Ecdysozoa</taxon>
        <taxon>Nematoda</taxon>
        <taxon>Chromadorea</taxon>
        <taxon>Rhabditida</taxon>
        <taxon>Rhabditina</taxon>
        <taxon>Rhabditomorpha</taxon>
        <taxon>Rhabditoidea</taxon>
        <taxon>Rhabditidae</taxon>
        <taxon>Peloderinae</taxon>
        <taxon>Caenorhabditis</taxon>
    </lineage>
</organism>
<accession>A0A8R1DNB0</accession>
<keyword evidence="1" id="KW-0732">Signal</keyword>
<feature type="chain" id="PRO_5035754108" evidence="1">
    <location>
        <begin position="20"/>
        <end position="172"/>
    </location>
</feature>
<dbReference type="EnsemblMetazoa" id="CJA06256.1">
    <property type="protein sequence ID" value="CJA06256.1"/>
    <property type="gene ID" value="WBGene00125460"/>
</dbReference>
<dbReference type="PROSITE" id="PS51257">
    <property type="entry name" value="PROKAR_LIPOPROTEIN"/>
    <property type="match status" value="1"/>
</dbReference>
<evidence type="ECO:0000259" key="2">
    <source>
        <dbReference type="Pfam" id="PF04155"/>
    </source>
</evidence>
<sequence length="172" mass="18605">MSSRLPLLIFVILTVSTHASFFNGGCGCQPPPLCLPPPPPMCFTEIQLPPIRVPIIPLPRIELPQPCCPTCACGRKKREVDHGVGEESAPEETVSTKDVSCNDDTLLEIMKKEMSTGESSAVKIALVEAAEQQLGGRYTVVCSQGAFSFVTSTTNYCLHSQAGLNCYLFKTQ</sequence>
<evidence type="ECO:0000313" key="4">
    <source>
        <dbReference type="Proteomes" id="UP000005237"/>
    </source>
</evidence>
<evidence type="ECO:0000313" key="3">
    <source>
        <dbReference type="EnsemblMetazoa" id="CJA06256.1"/>
    </source>
</evidence>
<reference evidence="3" key="2">
    <citation type="submission" date="2022-06" db="UniProtKB">
        <authorList>
            <consortium name="EnsemblMetazoa"/>
        </authorList>
    </citation>
    <scope>IDENTIFICATION</scope>
    <source>
        <strain evidence="3">DF5081</strain>
    </source>
</reference>
<feature type="domain" description="Ground-like" evidence="2">
    <location>
        <begin position="98"/>
        <end position="169"/>
    </location>
</feature>
<dbReference type="OMA" id="MCFTEIQ"/>
<dbReference type="AlphaFoldDB" id="A0A8R1DNB0"/>
<protein>
    <submittedName>
        <fullName evidence="3">Ground-like domain-containing protein</fullName>
    </submittedName>
</protein>
<keyword evidence="4" id="KW-1185">Reference proteome</keyword>
<dbReference type="Pfam" id="PF04155">
    <property type="entry name" value="Ground-like"/>
    <property type="match status" value="1"/>
</dbReference>
<name>A0A8R1DNB0_CAEJA</name>
<evidence type="ECO:0000256" key="1">
    <source>
        <dbReference type="SAM" id="SignalP"/>
    </source>
</evidence>
<reference evidence="4" key="1">
    <citation type="submission" date="2010-08" db="EMBL/GenBank/DDBJ databases">
        <authorList>
            <consortium name="Caenorhabditis japonica Sequencing Consortium"/>
            <person name="Wilson R.K."/>
        </authorList>
    </citation>
    <scope>NUCLEOTIDE SEQUENCE [LARGE SCALE GENOMIC DNA]</scope>
    <source>
        <strain evidence="4">DF5081</strain>
    </source>
</reference>
<dbReference type="InterPro" id="IPR007284">
    <property type="entry name" value="Ground-like_dom"/>
</dbReference>